<evidence type="ECO:0000313" key="1">
    <source>
        <dbReference type="EMBL" id="GEU69145.1"/>
    </source>
</evidence>
<evidence type="ECO:0008006" key="2">
    <source>
        <dbReference type="Google" id="ProtNLM"/>
    </source>
</evidence>
<comment type="caution">
    <text evidence="1">The sequence shown here is derived from an EMBL/GenBank/DDBJ whole genome shotgun (WGS) entry which is preliminary data.</text>
</comment>
<sequence>MIFKRPVSIPALLCSIGLITTHGHNESGCIVGERKMKFTFFDQLIMVHLSLEPPGTHLAPHRKELNSKFVNNMSPEWDRGDIIRTRGTLVREMLQLAMGEHNVNVNTGQGKPINCFNSNGLRHIARNYTQPKHQQNFDYFKDKMLLMQAQKNGAVLDEEELLFLTGEQTNNFDADVDDHLQAGPSNASILSEVHDLENAIDPCDDNPDEHEIHNEVQQKIIIDSIRDHMGNSNVTPHEQYLSVNDESVVPSCVSSVSNDAYVLHDYVSYVPREPLVTELNIYKKQVAIYEQRSRAMKTVFENLEAEVDQNAINLKSAENSKLLGKIKNDDHDIMVKAFSKLEVAHLNLQLKHQHLKENIENLKSKSSKDVAEFDAFLNSVPAFAKYAINVQPIPPRQRNNRVVHHGYLNRLRDTLDTLREIVEEARSKRPSDNNRDYACVYTKRSHELLENVRASCTKADNK</sequence>
<reference evidence="1" key="1">
    <citation type="journal article" date="2019" name="Sci. Rep.">
        <title>Draft genome of Tanacetum cinerariifolium, the natural source of mosquito coil.</title>
        <authorList>
            <person name="Yamashiro T."/>
            <person name="Shiraishi A."/>
            <person name="Satake H."/>
            <person name="Nakayama K."/>
        </authorList>
    </citation>
    <scope>NUCLEOTIDE SEQUENCE</scope>
</reference>
<dbReference type="AlphaFoldDB" id="A0A6L2MA42"/>
<organism evidence="1">
    <name type="scientific">Tanacetum cinerariifolium</name>
    <name type="common">Dalmatian daisy</name>
    <name type="synonym">Chrysanthemum cinerariifolium</name>
    <dbReference type="NCBI Taxonomy" id="118510"/>
    <lineage>
        <taxon>Eukaryota</taxon>
        <taxon>Viridiplantae</taxon>
        <taxon>Streptophyta</taxon>
        <taxon>Embryophyta</taxon>
        <taxon>Tracheophyta</taxon>
        <taxon>Spermatophyta</taxon>
        <taxon>Magnoliopsida</taxon>
        <taxon>eudicotyledons</taxon>
        <taxon>Gunneridae</taxon>
        <taxon>Pentapetalae</taxon>
        <taxon>asterids</taxon>
        <taxon>campanulids</taxon>
        <taxon>Asterales</taxon>
        <taxon>Asteraceae</taxon>
        <taxon>Asteroideae</taxon>
        <taxon>Anthemideae</taxon>
        <taxon>Anthemidinae</taxon>
        <taxon>Tanacetum</taxon>
    </lineage>
</organism>
<gene>
    <name evidence="1" type="ORF">Tci_041123</name>
</gene>
<accession>A0A6L2MA42</accession>
<proteinExistence type="predicted"/>
<protein>
    <recommendedName>
        <fullName evidence="2">Retrovirus-related Pol polyprotein from transposon TNT 1-94</fullName>
    </recommendedName>
</protein>
<name>A0A6L2MA42_TANCI</name>
<dbReference type="EMBL" id="BKCJ010005880">
    <property type="protein sequence ID" value="GEU69145.1"/>
    <property type="molecule type" value="Genomic_DNA"/>
</dbReference>